<feature type="domain" description="PilZ" evidence="1">
    <location>
        <begin position="8"/>
        <end position="97"/>
    </location>
</feature>
<evidence type="ECO:0000313" key="2">
    <source>
        <dbReference type="EMBL" id="SIS37907.1"/>
    </source>
</evidence>
<accession>A0A1N7ILE4</accession>
<dbReference type="GO" id="GO:0035438">
    <property type="term" value="F:cyclic-di-GMP binding"/>
    <property type="evidence" value="ECO:0007669"/>
    <property type="project" value="InterPro"/>
</dbReference>
<evidence type="ECO:0000313" key="3">
    <source>
        <dbReference type="Proteomes" id="UP000185678"/>
    </source>
</evidence>
<protein>
    <submittedName>
        <fullName evidence="2">PilZ domain-containing protein</fullName>
    </submittedName>
</protein>
<keyword evidence="3" id="KW-1185">Reference proteome</keyword>
<sequence>MKEPTGSERRIFDRWSLDGAARVIFENQYDFSCKIKDMSASGVSVDTDIRPEIGDRAVVYVKGVGRLHAEVVRVREQDVALHFVVDNDRQRAILERLEREVVSGIERHLVETLNSLSESEDEPE</sequence>
<gene>
    <name evidence="2" type="ORF">SAMN05421779_101317</name>
</gene>
<dbReference type="Pfam" id="PF07238">
    <property type="entry name" value="PilZ"/>
    <property type="match status" value="1"/>
</dbReference>
<dbReference type="SUPFAM" id="SSF141371">
    <property type="entry name" value="PilZ domain-like"/>
    <property type="match status" value="1"/>
</dbReference>
<dbReference type="OrthoDB" id="7364279at2"/>
<dbReference type="Gene3D" id="2.40.10.220">
    <property type="entry name" value="predicted glycosyltransferase like domains"/>
    <property type="match status" value="1"/>
</dbReference>
<dbReference type="EMBL" id="FTOA01000001">
    <property type="protein sequence ID" value="SIS37907.1"/>
    <property type="molecule type" value="Genomic_DNA"/>
</dbReference>
<organism evidence="2 3">
    <name type="scientific">Insolitispirillum peregrinum</name>
    <dbReference type="NCBI Taxonomy" id="80876"/>
    <lineage>
        <taxon>Bacteria</taxon>
        <taxon>Pseudomonadati</taxon>
        <taxon>Pseudomonadota</taxon>
        <taxon>Alphaproteobacteria</taxon>
        <taxon>Rhodospirillales</taxon>
        <taxon>Novispirillaceae</taxon>
        <taxon>Insolitispirillum</taxon>
    </lineage>
</organism>
<dbReference type="AlphaFoldDB" id="A0A1N7ILE4"/>
<dbReference type="InterPro" id="IPR009875">
    <property type="entry name" value="PilZ_domain"/>
</dbReference>
<dbReference type="Proteomes" id="UP000185678">
    <property type="component" value="Unassembled WGS sequence"/>
</dbReference>
<reference evidence="2 3" key="1">
    <citation type="submission" date="2017-01" db="EMBL/GenBank/DDBJ databases">
        <authorList>
            <person name="Mah S.A."/>
            <person name="Swanson W.J."/>
            <person name="Moy G.W."/>
            <person name="Vacquier V.D."/>
        </authorList>
    </citation>
    <scope>NUCLEOTIDE SEQUENCE [LARGE SCALE GENOMIC DNA]</scope>
    <source>
        <strain evidence="2 3">DSM 11589</strain>
    </source>
</reference>
<name>A0A1N7ILE4_9PROT</name>
<dbReference type="RefSeq" id="WP_076398298.1">
    <property type="nucleotide sequence ID" value="NZ_FTOA01000001.1"/>
</dbReference>
<evidence type="ECO:0000259" key="1">
    <source>
        <dbReference type="Pfam" id="PF07238"/>
    </source>
</evidence>
<proteinExistence type="predicted"/>